<dbReference type="Proteomes" id="UP000281738">
    <property type="component" value="Unassembled WGS sequence"/>
</dbReference>
<name>A0A3N2CU09_9ACTN</name>
<gene>
    <name evidence="1" type="ORF">EDD33_1803</name>
</gene>
<proteinExistence type="predicted"/>
<organism evidence="1 2">
    <name type="scientific">Nocardioides aurantiacus</name>
    <dbReference type="NCBI Taxonomy" id="86796"/>
    <lineage>
        <taxon>Bacteria</taxon>
        <taxon>Bacillati</taxon>
        <taxon>Actinomycetota</taxon>
        <taxon>Actinomycetes</taxon>
        <taxon>Propionibacteriales</taxon>
        <taxon>Nocardioidaceae</taxon>
        <taxon>Nocardioides</taxon>
    </lineage>
</organism>
<evidence type="ECO:0000313" key="1">
    <source>
        <dbReference type="EMBL" id="ROR90946.1"/>
    </source>
</evidence>
<dbReference type="EMBL" id="RKHO01000001">
    <property type="protein sequence ID" value="ROR90946.1"/>
    <property type="molecule type" value="Genomic_DNA"/>
</dbReference>
<sequence length="173" mass="18580">MCVLVTGCGFTPFGSDHTQIVADKKGVALNLKRLSVAVDDLNAVKDPTNTRSPRPASASGCAVDSGEVFEPEADQDWELSGPALSDVDLGSKASLSPTPAAQRAMEAIADQLIDRGWAGRARVVRDDDDGAYFIDLRRVYADHQIRLGLQGFSDEILAYATTTLNRLCRGAHF</sequence>
<accession>A0A3N2CU09</accession>
<protein>
    <submittedName>
        <fullName evidence="1">Uncharacterized protein</fullName>
    </submittedName>
</protein>
<dbReference type="AlphaFoldDB" id="A0A3N2CU09"/>
<evidence type="ECO:0000313" key="2">
    <source>
        <dbReference type="Proteomes" id="UP000281738"/>
    </source>
</evidence>
<reference evidence="1 2" key="1">
    <citation type="submission" date="2018-11" db="EMBL/GenBank/DDBJ databases">
        <title>Sequencing the genomes of 1000 actinobacteria strains.</title>
        <authorList>
            <person name="Klenk H.-P."/>
        </authorList>
    </citation>
    <scope>NUCLEOTIDE SEQUENCE [LARGE SCALE GENOMIC DNA]</scope>
    <source>
        <strain evidence="1 2">DSM 12652</strain>
    </source>
</reference>
<comment type="caution">
    <text evidence="1">The sequence shown here is derived from an EMBL/GenBank/DDBJ whole genome shotgun (WGS) entry which is preliminary data.</text>
</comment>
<keyword evidence="2" id="KW-1185">Reference proteome</keyword>